<dbReference type="Gene3D" id="1.10.10.10">
    <property type="entry name" value="Winged helix-like DNA-binding domain superfamily/Winged helix DNA-binding domain"/>
    <property type="match status" value="1"/>
</dbReference>
<keyword evidence="2" id="KW-1185">Reference proteome</keyword>
<gene>
    <name evidence="1" type="ORF">NCTC9836_01266</name>
</gene>
<dbReference type="InterPro" id="IPR036388">
    <property type="entry name" value="WH-like_DNA-bd_sf"/>
</dbReference>
<dbReference type="Proteomes" id="UP000254664">
    <property type="component" value="Unassembled WGS sequence"/>
</dbReference>
<evidence type="ECO:0000313" key="2">
    <source>
        <dbReference type="Proteomes" id="UP000254664"/>
    </source>
</evidence>
<dbReference type="AlphaFoldDB" id="A0A381J6U7"/>
<reference evidence="1 2" key="1">
    <citation type="submission" date="2018-06" db="EMBL/GenBank/DDBJ databases">
        <authorList>
            <consortium name="Pathogen Informatics"/>
            <person name="Doyle S."/>
        </authorList>
    </citation>
    <scope>NUCLEOTIDE SEQUENCE [LARGE SCALE GENOMIC DNA]</scope>
    <source>
        <strain evidence="1 2">NCTC9836</strain>
    </source>
</reference>
<sequence length="175" mass="20265">MYESTLELAENKLMVLYILKSIKIPISNSQLTEMILENGFINYFTLQQYITELISSSFISYDKKNEKKVLVLSAKGEKVLSMFQDRISPSKTEVIEAYIKERLETIKRELTLTSNYTIDDNGNFIVDLKAIENDFMLMDLKINVTSNKQAMSLCDKWKSNSSEIYNKIMQLLINS</sequence>
<dbReference type="OrthoDB" id="9783597at2"/>
<proteinExistence type="predicted"/>
<protein>
    <recommendedName>
        <fullName evidence="3">DUF4364 family protein</fullName>
    </recommendedName>
</protein>
<accession>A0A381J6U7</accession>
<dbReference type="RefSeq" id="WP_115640962.1">
    <property type="nucleotide sequence ID" value="NZ_UFWZ01000001.1"/>
</dbReference>
<name>A0A381J6U7_9CLOT</name>
<organism evidence="1 2">
    <name type="scientific">Clostridium putrefaciens</name>
    <dbReference type="NCBI Taxonomy" id="99675"/>
    <lineage>
        <taxon>Bacteria</taxon>
        <taxon>Bacillati</taxon>
        <taxon>Bacillota</taxon>
        <taxon>Clostridia</taxon>
        <taxon>Eubacteriales</taxon>
        <taxon>Clostridiaceae</taxon>
        <taxon>Clostridium</taxon>
    </lineage>
</organism>
<evidence type="ECO:0008006" key="3">
    <source>
        <dbReference type="Google" id="ProtNLM"/>
    </source>
</evidence>
<evidence type="ECO:0000313" key="1">
    <source>
        <dbReference type="EMBL" id="SUY46950.1"/>
    </source>
</evidence>
<dbReference type="InterPro" id="IPR025374">
    <property type="entry name" value="DUF4364"/>
</dbReference>
<dbReference type="EMBL" id="UFWZ01000001">
    <property type="protein sequence ID" value="SUY46950.1"/>
    <property type="molecule type" value="Genomic_DNA"/>
</dbReference>
<dbReference type="Pfam" id="PF14277">
    <property type="entry name" value="DUF4364"/>
    <property type="match status" value="1"/>
</dbReference>